<dbReference type="Proteomes" id="UP000028045">
    <property type="component" value="Unassembled WGS sequence"/>
</dbReference>
<protein>
    <recommendedName>
        <fullName evidence="1">Heterokaryon incompatibility domain-containing protein</fullName>
    </recommendedName>
</protein>
<sequence>MRLLNATDQSFVEFFSDVPAYTVLSHTWGAEEVTYQEFKDGDCEAKLGYRKIKFACMQTLKDGYEWTWVDTCCIDKTSSAELTEAINSMYSWYYEAASCYVYLVDATWKGPIVKNNSATQILDTIKNCLWFTRGWTLQELLASSELKIFDKDWIAIFEDKSKNGISLVLSTITGINRRCIENRQAIRHEPIATRMSWASGRRCTRVEDTAYCLMGLFDVNMPLLYGEGDKAFMRLQEQIWNSTDDHTLLCWFVDEHSPRAWTLESAFAQSPKDFRFSSDIMLFGNEVDDPGQLTKWGIPLRTSLSKVDEVDFGSFMVLSRPAEEKIMLATLNCGYKDTDHRSWRSFIVLVPAQMRWDPFCGGNTRPHSSFARMAIPRRNEIHLPKRREVLWEETNRIFIRTRMMDNQTIVPRRGNIRIGQDIKTVDWYNATGPINNAFDKCGIKILGVSLQNLIEEERGTWNLSSRPSEIVLLGRHSKFGYEHGFVQCEVQHASTCDACGGVRPTTEPFTLFYKQHLHETHVVTSKGKEDPWGILNDFLRRGEDIPFGKQDLGTELRTCGDYLAEVYWSPTLQLESFDLTLSVSASTAYVARYQSCDLEITLRGSCRQRLRSSEEKRQNKVSIHDFKL</sequence>
<evidence type="ECO:0000313" key="2">
    <source>
        <dbReference type="EMBL" id="KEY75078.1"/>
    </source>
</evidence>
<dbReference type="HOGENOM" id="CLU_435585_0_0_1"/>
<gene>
    <name evidence="2" type="ORF">S7711_01542</name>
</gene>
<proteinExistence type="predicted"/>
<evidence type="ECO:0000259" key="1">
    <source>
        <dbReference type="Pfam" id="PF06985"/>
    </source>
</evidence>
<keyword evidence="3" id="KW-1185">Reference proteome</keyword>
<organism evidence="2 3">
    <name type="scientific">Stachybotrys chartarum (strain CBS 109288 / IBT 7711)</name>
    <name type="common">Toxic black mold</name>
    <name type="synonym">Stilbospora chartarum</name>
    <dbReference type="NCBI Taxonomy" id="1280523"/>
    <lineage>
        <taxon>Eukaryota</taxon>
        <taxon>Fungi</taxon>
        <taxon>Dikarya</taxon>
        <taxon>Ascomycota</taxon>
        <taxon>Pezizomycotina</taxon>
        <taxon>Sordariomycetes</taxon>
        <taxon>Hypocreomycetidae</taxon>
        <taxon>Hypocreales</taxon>
        <taxon>Stachybotryaceae</taxon>
        <taxon>Stachybotrys</taxon>
    </lineage>
</organism>
<feature type="domain" description="Heterokaryon incompatibility" evidence="1">
    <location>
        <begin position="21"/>
        <end position="108"/>
    </location>
</feature>
<dbReference type="Pfam" id="PF06985">
    <property type="entry name" value="HET"/>
    <property type="match status" value="1"/>
</dbReference>
<dbReference type="AlphaFoldDB" id="A0A084BBZ9"/>
<dbReference type="InterPro" id="IPR010730">
    <property type="entry name" value="HET"/>
</dbReference>
<name>A0A084BBZ9_STACB</name>
<evidence type="ECO:0000313" key="3">
    <source>
        <dbReference type="Proteomes" id="UP000028045"/>
    </source>
</evidence>
<dbReference type="EMBL" id="KL647400">
    <property type="protein sequence ID" value="KEY75078.1"/>
    <property type="molecule type" value="Genomic_DNA"/>
</dbReference>
<dbReference type="PANTHER" id="PTHR10622">
    <property type="entry name" value="HET DOMAIN-CONTAINING PROTEIN"/>
    <property type="match status" value="1"/>
</dbReference>
<accession>A0A084BBZ9</accession>
<dbReference type="PANTHER" id="PTHR10622:SF10">
    <property type="entry name" value="HET DOMAIN-CONTAINING PROTEIN"/>
    <property type="match status" value="1"/>
</dbReference>
<reference evidence="2 3" key="1">
    <citation type="journal article" date="2014" name="BMC Genomics">
        <title>Comparative genome sequencing reveals chemotype-specific gene clusters in the toxigenic black mold Stachybotrys.</title>
        <authorList>
            <person name="Semeiks J."/>
            <person name="Borek D."/>
            <person name="Otwinowski Z."/>
            <person name="Grishin N.V."/>
        </authorList>
    </citation>
    <scope>NUCLEOTIDE SEQUENCE [LARGE SCALE GENOMIC DNA]</scope>
    <source>
        <strain evidence="3">CBS 109288 / IBT 7711</strain>
    </source>
</reference>